<evidence type="ECO:0000313" key="2">
    <source>
        <dbReference type="Proteomes" id="UP000648257"/>
    </source>
</evidence>
<dbReference type="Proteomes" id="UP000648257">
    <property type="component" value="Unassembled WGS sequence"/>
</dbReference>
<comment type="caution">
    <text evidence="1">The sequence shown here is derived from an EMBL/GenBank/DDBJ whole genome shotgun (WGS) entry which is preliminary data.</text>
</comment>
<reference evidence="1 2" key="1">
    <citation type="submission" date="2020-08" db="EMBL/GenBank/DDBJ databases">
        <title>Novel species isolated from subtropical streams in China.</title>
        <authorList>
            <person name="Lu H."/>
        </authorList>
    </citation>
    <scope>NUCLEOTIDE SEQUENCE [LARGE SCALE GENOMIC DNA]</scope>
    <source>
        <strain evidence="1 2">KACC 16656</strain>
    </source>
</reference>
<organism evidence="1 2">
    <name type="scientific">Undibacterium seohonense</name>
    <dbReference type="NCBI Taxonomy" id="1344950"/>
    <lineage>
        <taxon>Bacteria</taxon>
        <taxon>Pseudomonadati</taxon>
        <taxon>Pseudomonadota</taxon>
        <taxon>Betaproteobacteria</taxon>
        <taxon>Burkholderiales</taxon>
        <taxon>Oxalobacteraceae</taxon>
        <taxon>Undibacterium</taxon>
    </lineage>
</organism>
<sequence>MDTILSISVFILFVWLSFLATVSFNKSIPIDVYRKQARKQFTDFRTHSSTPEFIFIGEEAEIIKSDESIINNKGVIESYSLTCYARNSHGEYFMFVSNHEARPYFKHISHANAKIILGKDYREPT</sequence>
<gene>
    <name evidence="1" type="ORF">H8K52_13990</name>
</gene>
<keyword evidence="2" id="KW-1185">Reference proteome</keyword>
<accession>A0ABR6X6S3</accession>
<dbReference type="RefSeq" id="WP_186923527.1">
    <property type="nucleotide sequence ID" value="NZ_JACOFW010000016.1"/>
</dbReference>
<dbReference type="EMBL" id="JACOFW010000016">
    <property type="protein sequence ID" value="MBC3808452.1"/>
    <property type="molecule type" value="Genomic_DNA"/>
</dbReference>
<evidence type="ECO:0000313" key="1">
    <source>
        <dbReference type="EMBL" id="MBC3808452.1"/>
    </source>
</evidence>
<proteinExistence type="predicted"/>
<name>A0ABR6X6S3_9BURK</name>
<protein>
    <submittedName>
        <fullName evidence="1">Uncharacterized protein</fullName>
    </submittedName>
</protein>